<organism evidence="1">
    <name type="scientific">marine sediment metagenome</name>
    <dbReference type="NCBI Taxonomy" id="412755"/>
    <lineage>
        <taxon>unclassified sequences</taxon>
        <taxon>metagenomes</taxon>
        <taxon>ecological metagenomes</taxon>
    </lineage>
</organism>
<feature type="non-terminal residue" evidence="1">
    <location>
        <position position="1"/>
    </location>
</feature>
<proteinExistence type="predicted"/>
<evidence type="ECO:0000313" key="1">
    <source>
        <dbReference type="EMBL" id="GAG78876.1"/>
    </source>
</evidence>
<dbReference type="AlphaFoldDB" id="X1C3A8"/>
<accession>X1C3A8</accession>
<protein>
    <submittedName>
        <fullName evidence="1">Uncharacterized protein</fullName>
    </submittedName>
</protein>
<sequence length="273" mass="29938">HAVVSNAPKGERNTIYATRISDGTKGLYKIDIVSESVELLKAINASDVSNGTGYTNGLAYDPFSHKLYFTAPSAVNVSPSPLWSYDITADCLEELCDLEGSVVGASFYGGLYHYIAEETNELISIEFNDVCEPTTVCSVFDNTYDFTFGDFAISNTGMLYGSTRVSAKQMFFSLDITTCIYSEFFGSKALDLQLAYGSNGKLYGTNHGNGKFYEVNEVTGEVIELSLVAEGFSDLASGELFIPRTETAWGEGTRFVNKGNWGMYFEYTITVEE</sequence>
<gene>
    <name evidence="1" type="ORF">S01H4_31246</name>
</gene>
<name>X1C3A8_9ZZZZ</name>
<dbReference type="SUPFAM" id="SSF101898">
    <property type="entry name" value="NHL repeat"/>
    <property type="match status" value="1"/>
</dbReference>
<dbReference type="EMBL" id="BART01016211">
    <property type="protein sequence ID" value="GAG78876.1"/>
    <property type="molecule type" value="Genomic_DNA"/>
</dbReference>
<comment type="caution">
    <text evidence="1">The sequence shown here is derived from an EMBL/GenBank/DDBJ whole genome shotgun (WGS) entry which is preliminary data.</text>
</comment>
<reference evidence="1" key="1">
    <citation type="journal article" date="2014" name="Front. Microbiol.">
        <title>High frequency of phylogenetically diverse reductive dehalogenase-homologous genes in deep subseafloor sedimentary metagenomes.</title>
        <authorList>
            <person name="Kawai M."/>
            <person name="Futagami T."/>
            <person name="Toyoda A."/>
            <person name="Takaki Y."/>
            <person name="Nishi S."/>
            <person name="Hori S."/>
            <person name="Arai W."/>
            <person name="Tsubouchi T."/>
            <person name="Morono Y."/>
            <person name="Uchiyama I."/>
            <person name="Ito T."/>
            <person name="Fujiyama A."/>
            <person name="Inagaki F."/>
            <person name="Takami H."/>
        </authorList>
    </citation>
    <scope>NUCLEOTIDE SEQUENCE</scope>
    <source>
        <strain evidence="1">Expedition CK06-06</strain>
    </source>
</reference>